<keyword evidence="3" id="KW-0393">Immunoglobulin domain</keyword>
<feature type="domain" description="Ig-like" evidence="4">
    <location>
        <begin position="118"/>
        <end position="186"/>
    </location>
</feature>
<evidence type="ECO:0000259" key="4">
    <source>
        <dbReference type="PROSITE" id="PS50835"/>
    </source>
</evidence>
<evidence type="ECO:0000256" key="3">
    <source>
        <dbReference type="ARBA" id="ARBA00023319"/>
    </source>
</evidence>
<evidence type="ECO:0000313" key="5">
    <source>
        <dbReference type="Ensembl" id="ENSCABP00000019421.1"/>
    </source>
</evidence>
<dbReference type="AlphaFoldDB" id="A0A8C0ITD4"/>
<reference evidence="5" key="1">
    <citation type="submission" date="2025-08" db="UniProtKB">
        <authorList>
            <consortium name="Ensembl"/>
        </authorList>
    </citation>
    <scope>IDENTIFICATION</scope>
</reference>
<evidence type="ECO:0000256" key="2">
    <source>
        <dbReference type="ARBA" id="ARBA00023157"/>
    </source>
</evidence>
<dbReference type="InterPro" id="IPR036179">
    <property type="entry name" value="Ig-like_dom_sf"/>
</dbReference>
<dbReference type="SUPFAM" id="SSF48726">
    <property type="entry name" value="Immunoglobulin"/>
    <property type="match status" value="2"/>
</dbReference>
<dbReference type="Ensembl" id="ENSCABT00000021283.1">
    <property type="protein sequence ID" value="ENSCABP00000019421.1"/>
    <property type="gene ID" value="ENSCABG00000014279.1"/>
</dbReference>
<organism evidence="5 6">
    <name type="scientific">Chelonoidis abingdonii</name>
    <name type="common">Abingdon island giant tortoise</name>
    <name type="synonym">Testudo abingdonii</name>
    <dbReference type="NCBI Taxonomy" id="106734"/>
    <lineage>
        <taxon>Eukaryota</taxon>
        <taxon>Metazoa</taxon>
        <taxon>Chordata</taxon>
        <taxon>Craniata</taxon>
        <taxon>Vertebrata</taxon>
        <taxon>Euteleostomi</taxon>
        <taxon>Archelosauria</taxon>
        <taxon>Testudinata</taxon>
        <taxon>Testudines</taxon>
        <taxon>Cryptodira</taxon>
        <taxon>Durocryptodira</taxon>
        <taxon>Testudinoidea</taxon>
        <taxon>Testudinidae</taxon>
        <taxon>Chelonoidis</taxon>
    </lineage>
</organism>
<dbReference type="InterPro" id="IPR003599">
    <property type="entry name" value="Ig_sub"/>
</dbReference>
<dbReference type="PANTHER" id="PTHR11738">
    <property type="entry name" value="MHC CLASS I NK CELL RECEPTOR"/>
    <property type="match status" value="1"/>
</dbReference>
<dbReference type="Proteomes" id="UP000694404">
    <property type="component" value="Unplaced"/>
</dbReference>
<dbReference type="GeneTree" id="ENSGT01150000286974"/>
<accession>A0A8C0ITD4</accession>
<keyword evidence="1" id="KW-0732">Signal</keyword>
<keyword evidence="6" id="KW-1185">Reference proteome</keyword>
<dbReference type="InterPro" id="IPR013783">
    <property type="entry name" value="Ig-like_fold"/>
</dbReference>
<protein>
    <recommendedName>
        <fullName evidence="4">Ig-like domain-containing protein</fullName>
    </recommendedName>
</protein>
<dbReference type="SMART" id="SM00409">
    <property type="entry name" value="IG"/>
    <property type="match status" value="2"/>
</dbReference>
<dbReference type="Gene3D" id="2.60.40.10">
    <property type="entry name" value="Immunoglobulins"/>
    <property type="match status" value="2"/>
</dbReference>
<proteinExistence type="predicted"/>
<reference evidence="5" key="2">
    <citation type="submission" date="2025-09" db="UniProtKB">
        <authorList>
            <consortium name="Ensembl"/>
        </authorList>
    </citation>
    <scope>IDENTIFICATION</scope>
</reference>
<dbReference type="InterPro" id="IPR050412">
    <property type="entry name" value="Ig-like_Receptors_ImmuneReg"/>
</dbReference>
<evidence type="ECO:0000256" key="1">
    <source>
        <dbReference type="ARBA" id="ARBA00022729"/>
    </source>
</evidence>
<keyword evidence="2" id="KW-1015">Disulfide bond</keyword>
<sequence length="279" mass="30055">MRFVSPPLTACLFVTPEGSYPKPSISISPSGVIPMGGNFTIWCWHQLLDMSIQLYKAGDGNYLTYTDPAGSEAEFPITSARRDHGGSYTCRYSNRTDPPAYSEPSDPVQIIVPSYPKPNISLRPSGRVAPGAAVTVRCECQCRGARVLLSKAGDSDARRVIDLSGDVAEFPIRSVSQRDAGSYSCQYSTKSNPSVWSEPSNPVELIVAGEEPGSMYPLPAPHPAGLSGGLALVGRSEPEWGIIILLHLLSVSLQTQESWFPDWGTPLGRQMGTEGFSGF</sequence>
<evidence type="ECO:0000313" key="6">
    <source>
        <dbReference type="Proteomes" id="UP000694404"/>
    </source>
</evidence>
<dbReference type="FunFam" id="2.60.40.10:FF:000049">
    <property type="entry name" value="Leukocyte immunoglobulin-like receptor subfamily B member 1"/>
    <property type="match status" value="2"/>
</dbReference>
<dbReference type="GO" id="GO:0002764">
    <property type="term" value="P:immune response-regulating signaling pathway"/>
    <property type="evidence" value="ECO:0007669"/>
    <property type="project" value="TreeGrafter"/>
</dbReference>
<dbReference type="Pfam" id="PF13895">
    <property type="entry name" value="Ig_2"/>
    <property type="match status" value="2"/>
</dbReference>
<name>A0A8C0ITD4_CHEAB</name>
<dbReference type="PROSITE" id="PS50835">
    <property type="entry name" value="IG_LIKE"/>
    <property type="match status" value="1"/>
</dbReference>
<dbReference type="PANTHER" id="PTHR11738:SF186">
    <property type="entry name" value="OSTEOCLAST-ASSOCIATED IMMUNOGLOBULIN-LIKE RECEPTOR"/>
    <property type="match status" value="1"/>
</dbReference>
<dbReference type="InterPro" id="IPR007110">
    <property type="entry name" value="Ig-like_dom"/>
</dbReference>